<dbReference type="SUPFAM" id="SSF55073">
    <property type="entry name" value="Nucleotide cyclase"/>
    <property type="match status" value="1"/>
</dbReference>
<dbReference type="EMBL" id="JYLF01000001">
    <property type="protein sequence ID" value="KMN15587.1"/>
    <property type="molecule type" value="Genomic_DNA"/>
</dbReference>
<dbReference type="Proteomes" id="UP000036325">
    <property type="component" value="Unassembled WGS sequence"/>
</dbReference>
<dbReference type="SMART" id="SM00052">
    <property type="entry name" value="EAL"/>
    <property type="match status" value="1"/>
</dbReference>
<feature type="domain" description="HAMP" evidence="3">
    <location>
        <begin position="300"/>
        <end position="352"/>
    </location>
</feature>
<dbReference type="SMART" id="SM00267">
    <property type="entry name" value="GGDEF"/>
    <property type="match status" value="1"/>
</dbReference>
<dbReference type="GO" id="GO:0016020">
    <property type="term" value="C:membrane"/>
    <property type="evidence" value="ECO:0007669"/>
    <property type="project" value="InterPro"/>
</dbReference>
<dbReference type="GO" id="GO:0007165">
    <property type="term" value="P:signal transduction"/>
    <property type="evidence" value="ECO:0007669"/>
    <property type="project" value="InterPro"/>
</dbReference>
<proteinExistence type="predicted"/>
<dbReference type="PROSITE" id="PS50883">
    <property type="entry name" value="EAL"/>
    <property type="match status" value="1"/>
</dbReference>
<dbReference type="OrthoDB" id="9804951at2"/>
<name>A0A0J6IU76_9PSED</name>
<evidence type="ECO:0000259" key="3">
    <source>
        <dbReference type="PROSITE" id="PS50885"/>
    </source>
</evidence>
<dbReference type="InterPro" id="IPR003660">
    <property type="entry name" value="HAMP_dom"/>
</dbReference>
<dbReference type="CDD" id="cd01948">
    <property type="entry name" value="EAL"/>
    <property type="match status" value="1"/>
</dbReference>
<dbReference type="GO" id="GO:0071111">
    <property type="term" value="F:cyclic-guanylate-specific phosphodiesterase activity"/>
    <property type="evidence" value="ECO:0007669"/>
    <property type="project" value="InterPro"/>
</dbReference>
<dbReference type="InterPro" id="IPR000160">
    <property type="entry name" value="GGDEF_dom"/>
</dbReference>
<organism evidence="5 6">
    <name type="scientific">Pseudomonas weihenstephanensis</name>
    <dbReference type="NCBI Taxonomy" id="1608994"/>
    <lineage>
        <taxon>Bacteria</taxon>
        <taxon>Pseudomonadati</taxon>
        <taxon>Pseudomonadota</taxon>
        <taxon>Gammaproteobacteria</taxon>
        <taxon>Pseudomonadales</taxon>
        <taxon>Pseudomonadaceae</taxon>
        <taxon>Pseudomonas</taxon>
    </lineage>
</organism>
<dbReference type="InterPro" id="IPR001633">
    <property type="entry name" value="EAL_dom"/>
</dbReference>
<comment type="caution">
    <text evidence="5">The sequence shown here is derived from an EMBL/GenBank/DDBJ whole genome shotgun (WGS) entry which is preliminary data.</text>
</comment>
<keyword evidence="1" id="KW-0472">Membrane</keyword>
<dbReference type="PROSITE" id="PS50887">
    <property type="entry name" value="GGDEF"/>
    <property type="match status" value="1"/>
</dbReference>
<dbReference type="SUPFAM" id="SSF158472">
    <property type="entry name" value="HAMP domain-like"/>
    <property type="match status" value="1"/>
</dbReference>
<evidence type="ECO:0000256" key="1">
    <source>
        <dbReference type="SAM" id="Phobius"/>
    </source>
</evidence>
<dbReference type="CDD" id="cd01949">
    <property type="entry name" value="GGDEF"/>
    <property type="match status" value="1"/>
</dbReference>
<dbReference type="PROSITE" id="PS50885">
    <property type="entry name" value="HAMP"/>
    <property type="match status" value="1"/>
</dbReference>
<dbReference type="InterPro" id="IPR035919">
    <property type="entry name" value="EAL_sf"/>
</dbReference>
<feature type="transmembrane region" description="Helical" evidence="1">
    <location>
        <begin position="280"/>
        <end position="299"/>
    </location>
</feature>
<dbReference type="InterPro" id="IPR043128">
    <property type="entry name" value="Rev_trsase/Diguanyl_cyclase"/>
</dbReference>
<dbReference type="InterPro" id="IPR050706">
    <property type="entry name" value="Cyclic-di-GMP_PDE-like"/>
</dbReference>
<dbReference type="InterPro" id="IPR029787">
    <property type="entry name" value="Nucleotide_cyclase"/>
</dbReference>
<dbReference type="Pfam" id="PF00990">
    <property type="entry name" value="GGDEF"/>
    <property type="match status" value="1"/>
</dbReference>
<dbReference type="PANTHER" id="PTHR33121:SF71">
    <property type="entry name" value="OXYGEN SENSOR PROTEIN DOSP"/>
    <property type="match status" value="1"/>
</dbReference>
<evidence type="ECO:0000259" key="2">
    <source>
        <dbReference type="PROSITE" id="PS50883"/>
    </source>
</evidence>
<gene>
    <name evidence="5" type="ORF">TU86_02105</name>
</gene>
<keyword evidence="1" id="KW-0812">Transmembrane</keyword>
<feature type="domain" description="EAL" evidence="2">
    <location>
        <begin position="524"/>
        <end position="777"/>
    </location>
</feature>
<dbReference type="Pfam" id="PF00563">
    <property type="entry name" value="EAL"/>
    <property type="match status" value="1"/>
</dbReference>
<dbReference type="PATRIC" id="fig|1608994.3.peg.993"/>
<dbReference type="STRING" id="1608994.TU86_02105"/>
<dbReference type="Gene3D" id="3.20.20.450">
    <property type="entry name" value="EAL domain"/>
    <property type="match status" value="1"/>
</dbReference>
<keyword evidence="1" id="KW-1133">Transmembrane helix</keyword>
<dbReference type="CDD" id="cd06225">
    <property type="entry name" value="HAMP"/>
    <property type="match status" value="1"/>
</dbReference>
<dbReference type="AlphaFoldDB" id="A0A0J6IU76"/>
<dbReference type="RefSeq" id="WP_048362643.1">
    <property type="nucleotide sequence ID" value="NZ_JYLF01000001.1"/>
</dbReference>
<dbReference type="Pfam" id="PF00672">
    <property type="entry name" value="HAMP"/>
    <property type="match status" value="1"/>
</dbReference>
<dbReference type="Gene3D" id="3.30.70.270">
    <property type="match status" value="1"/>
</dbReference>
<dbReference type="NCBIfam" id="TIGR00254">
    <property type="entry name" value="GGDEF"/>
    <property type="match status" value="1"/>
</dbReference>
<feature type="domain" description="GGDEF" evidence="4">
    <location>
        <begin position="384"/>
        <end position="517"/>
    </location>
</feature>
<reference evidence="5 6" key="1">
    <citation type="submission" date="2015-02" db="EMBL/GenBank/DDBJ databases">
        <title>Pseudomonas helleri sp. nov. and Pseudomonas weihenstephanensis sp. nov., isolated from raw cows milk.</title>
        <authorList>
            <person name="von Neubeck M."/>
            <person name="Huptas C."/>
            <person name="Wenning M."/>
            <person name="Scherer S."/>
        </authorList>
    </citation>
    <scope>NUCLEOTIDE SEQUENCE [LARGE SCALE GENOMIC DNA]</scope>
    <source>
        <strain evidence="5 6">DSM 29166</strain>
    </source>
</reference>
<dbReference type="PANTHER" id="PTHR33121">
    <property type="entry name" value="CYCLIC DI-GMP PHOSPHODIESTERASE PDEF"/>
    <property type="match status" value="1"/>
</dbReference>
<dbReference type="SUPFAM" id="SSF141868">
    <property type="entry name" value="EAL domain-like"/>
    <property type="match status" value="1"/>
</dbReference>
<evidence type="ECO:0000259" key="4">
    <source>
        <dbReference type="PROSITE" id="PS50887"/>
    </source>
</evidence>
<evidence type="ECO:0000313" key="6">
    <source>
        <dbReference type="Proteomes" id="UP000036325"/>
    </source>
</evidence>
<evidence type="ECO:0000313" key="5">
    <source>
        <dbReference type="EMBL" id="KMN15587.1"/>
    </source>
</evidence>
<accession>A0A0J6IU76</accession>
<dbReference type="Gene3D" id="6.10.340.10">
    <property type="match status" value="1"/>
</dbReference>
<dbReference type="SMART" id="SM00304">
    <property type="entry name" value="HAMP"/>
    <property type="match status" value="1"/>
</dbReference>
<protein>
    <submittedName>
        <fullName evidence="5">DeoR faimly transcriptional regulator</fullName>
    </submittedName>
</protein>
<sequence>MKLRNSFQARISLFLALLLLVVIGAVYFAVKAVTITVASDQAEEQLRTGTRVFERFMDLRWRRIQYGLNWLTNDSDFRLASINGTSADIENALLEFEASIRGSDLFVLDLNGNIITSTLKGLPSGQAFPYAKALKMARRNAQTMLVGVLDGRPYMMVQSAVMAPLPVVRVVSAMPMDDVFAHELRSLSNLEVSFMTLNNGENGVLSSTQPDAMNASIVAFMHTHAPGLTVHFSEFHHQRFLGQLLQLANSGDPANGQVMALLQSPLDQTMQAFNSLDRKFLWVSVGALLASLLGALWLARAVSRPVSLLAEAAQRIGRGDYETPVELKRKDELGFLAKAINAMQAGIAQREQQLAHNALHDALTGLPNRALAMERLGSAISARRNVVLIYLGIENYRVINESFGPDGMELIMREASRAMLDTLHERDTAARITGNEFLLLLESTQVDAGVAMADTLYALLNRPLSIDGHDVLLEVCMGIAVYPINGQSVEELISRAAIARRDAAALPGYLQVYQQDRDLAHQRQIQLIRDLRSAASEGELFLLYQPKLEIGSGQVRQAEALLRWRHPELGVVSPAEFIPLAERTGSMVLLTQWVLEEGVRQLAEWNRKGLALQLSLNISAADVHGEDLLHKVETLLKRYEVSAEQLIFEITESAVMRDPEHSLGVLEKLRDGGISLAVDDFGTGYSSLAHLKRLPVQELKIDQSFIRNLDETSEDAVIVRSTIEMSHNLGLKVVAEGVEYQHTLDLLERWQCDTAQGYLISRPLDAQAFEVWLSRLKETA</sequence>